<feature type="transmembrane region" description="Helical" evidence="7">
    <location>
        <begin position="126"/>
        <end position="145"/>
    </location>
</feature>
<keyword evidence="4 7" id="KW-1133">Transmembrane helix</keyword>
<dbReference type="PANTHER" id="PTHR42770">
    <property type="entry name" value="AMINO ACID TRANSPORTER-RELATED"/>
    <property type="match status" value="1"/>
</dbReference>
<dbReference type="Gene3D" id="1.20.1740.10">
    <property type="entry name" value="Amino acid/polyamine transporter I"/>
    <property type="match status" value="1"/>
</dbReference>
<name>A0A1H1M1R1_9MICO</name>
<dbReference type="InterPro" id="IPR002293">
    <property type="entry name" value="AA/rel_permease1"/>
</dbReference>
<protein>
    <submittedName>
        <fullName evidence="8">APA family basic amino acid/polyamine antiporter</fullName>
    </submittedName>
    <submittedName>
        <fullName evidence="9">Amino acid/polyamine/organocation transporter, APC superfamily</fullName>
    </submittedName>
</protein>
<feature type="transmembrane region" description="Helical" evidence="7">
    <location>
        <begin position="339"/>
        <end position="360"/>
    </location>
</feature>
<dbReference type="InterPro" id="IPR006311">
    <property type="entry name" value="TAT_signal"/>
</dbReference>
<keyword evidence="3 7" id="KW-0812">Transmembrane</keyword>
<evidence type="ECO:0000313" key="9">
    <source>
        <dbReference type="EMBL" id="SDR80590.1"/>
    </source>
</evidence>
<keyword evidence="11" id="KW-1185">Reference proteome</keyword>
<dbReference type="PIRSF" id="PIRSF006060">
    <property type="entry name" value="AA_transporter"/>
    <property type="match status" value="1"/>
</dbReference>
<dbReference type="Proteomes" id="UP000893823">
    <property type="component" value="Unassembled WGS sequence"/>
</dbReference>
<dbReference type="PROSITE" id="PS51318">
    <property type="entry name" value="TAT"/>
    <property type="match status" value="1"/>
</dbReference>
<feature type="transmembrane region" description="Helical" evidence="7">
    <location>
        <begin position="49"/>
        <end position="74"/>
    </location>
</feature>
<feature type="transmembrane region" description="Helical" evidence="7">
    <location>
        <begin position="366"/>
        <end position="385"/>
    </location>
</feature>
<evidence type="ECO:0000256" key="4">
    <source>
        <dbReference type="ARBA" id="ARBA00022989"/>
    </source>
</evidence>
<dbReference type="GO" id="GO:0005886">
    <property type="term" value="C:plasma membrane"/>
    <property type="evidence" value="ECO:0007669"/>
    <property type="project" value="UniProtKB-SubCell"/>
</dbReference>
<evidence type="ECO:0000256" key="1">
    <source>
        <dbReference type="ARBA" id="ARBA00004651"/>
    </source>
</evidence>
<dbReference type="InterPro" id="IPR050367">
    <property type="entry name" value="APC_superfamily"/>
</dbReference>
<keyword evidence="5 7" id="KW-0472">Membrane</keyword>
<evidence type="ECO:0000313" key="11">
    <source>
        <dbReference type="Proteomes" id="UP000893823"/>
    </source>
</evidence>
<feature type="transmembrane region" description="Helical" evidence="7">
    <location>
        <begin position="247"/>
        <end position="274"/>
    </location>
</feature>
<dbReference type="AlphaFoldDB" id="A0A1H1M1R1"/>
<reference evidence="10" key="1">
    <citation type="submission" date="2016-10" db="EMBL/GenBank/DDBJ databases">
        <authorList>
            <person name="Varghese N."/>
            <person name="Submissions S."/>
        </authorList>
    </citation>
    <scope>NUCLEOTIDE SEQUENCE [LARGE SCALE GENOMIC DNA]</scope>
    <source>
        <strain evidence="10">CPCC 202695</strain>
    </source>
</reference>
<feature type="transmembrane region" description="Helical" evidence="7">
    <location>
        <begin position="206"/>
        <end position="226"/>
    </location>
</feature>
<keyword evidence="2" id="KW-1003">Cell membrane</keyword>
<sequence length="468" mass="46862">MNASSSPSPSHDRLARRLGLRDAVAIGLAAMIGAGVFAVWAPAAQAAGSWLPAGLAIAALVAFANAGSTAQLAVRYPEAGGAYRYGRERLGAWPGFLAGWGFVVGKTASCAAMAMTAAAYLVPAAWQKPVAIVAVVALVAVNVLGVTRTARVASIIVSAVIAVLVVVVAGGIAAIADGGWAAGDPAAAASGVPPVGLADDAASPIAGAYGVLQAAALIFFAFAGYARIATLGEEVREPTRTIPRAIGVAFGIVLLVYAAVGVAALGALGARALAESSAPLVDVVGEAGWLWAEPVVRIAAGVAALGSLLALIAGVGRTSLAMARDGELPRPLTSVHHRFGVPHVAELTVGVAVVVLVLVADLRGAIGFSSFGVLLYYLVANSSALTQSAAERLVPRWLSWLGAIGCAVLVVTLPIASIVAGVAVFAAGAAVRAIRLAVAGRRRPSSIQEHGGNSGPDRRNRPEPPPSS</sequence>
<reference evidence="9" key="2">
    <citation type="submission" date="2016-10" db="EMBL/GenBank/DDBJ databases">
        <authorList>
            <person name="de Groot N.N."/>
        </authorList>
    </citation>
    <scope>NUCLEOTIDE SEQUENCE [LARGE SCALE GENOMIC DNA]</scope>
    <source>
        <strain evidence="9">CPCC 202695</strain>
    </source>
</reference>
<dbReference type="RefSeq" id="WP_166670943.1">
    <property type="nucleotide sequence ID" value="NZ_BMDN01000005.1"/>
</dbReference>
<evidence type="ECO:0000313" key="10">
    <source>
        <dbReference type="Proteomes" id="UP000199482"/>
    </source>
</evidence>
<feature type="transmembrane region" description="Helical" evidence="7">
    <location>
        <begin position="95"/>
        <end position="120"/>
    </location>
</feature>
<organism evidence="9 10">
    <name type="scientific">Agromyces flavus</name>
    <dbReference type="NCBI Taxonomy" id="589382"/>
    <lineage>
        <taxon>Bacteria</taxon>
        <taxon>Bacillati</taxon>
        <taxon>Actinomycetota</taxon>
        <taxon>Actinomycetes</taxon>
        <taxon>Micrococcales</taxon>
        <taxon>Microbacteriaceae</taxon>
        <taxon>Agromyces</taxon>
    </lineage>
</organism>
<evidence type="ECO:0000313" key="8">
    <source>
        <dbReference type="EMBL" id="MCP2368694.1"/>
    </source>
</evidence>
<accession>A0A1H1M1R1</accession>
<dbReference type="EMBL" id="LT629755">
    <property type="protein sequence ID" value="SDR80590.1"/>
    <property type="molecule type" value="Genomic_DNA"/>
</dbReference>
<feature type="transmembrane region" description="Helical" evidence="7">
    <location>
        <begin position="294"/>
        <end position="318"/>
    </location>
</feature>
<gene>
    <name evidence="8" type="ORF">BCL57_002870</name>
    <name evidence="9" type="ORF">SAMN04489721_0324</name>
</gene>
<reference evidence="8" key="3">
    <citation type="submission" date="2022-06" db="EMBL/GenBank/DDBJ databases">
        <title>Genomic Encyclopedia of Type Strains, Phase III (KMG-III): the genomes of soil and plant-associated and newly described type strains.</title>
        <authorList>
            <person name="Whitman W."/>
        </authorList>
    </citation>
    <scope>NUCLEOTIDE SEQUENCE</scope>
    <source>
        <strain evidence="8">CPCC 202695</strain>
    </source>
</reference>
<dbReference type="STRING" id="589382.SAMN04489721_0324"/>
<feature type="transmembrane region" description="Helical" evidence="7">
    <location>
        <begin position="397"/>
        <end position="416"/>
    </location>
</feature>
<evidence type="ECO:0000256" key="6">
    <source>
        <dbReference type="SAM" id="MobiDB-lite"/>
    </source>
</evidence>
<evidence type="ECO:0000256" key="3">
    <source>
        <dbReference type="ARBA" id="ARBA00022692"/>
    </source>
</evidence>
<evidence type="ECO:0000256" key="5">
    <source>
        <dbReference type="ARBA" id="ARBA00023136"/>
    </source>
</evidence>
<dbReference type="EMBL" id="SODL02000005">
    <property type="protein sequence ID" value="MCP2368694.1"/>
    <property type="molecule type" value="Genomic_DNA"/>
</dbReference>
<feature type="region of interest" description="Disordered" evidence="6">
    <location>
        <begin position="444"/>
        <end position="468"/>
    </location>
</feature>
<proteinExistence type="predicted"/>
<comment type="subcellular location">
    <subcellularLocation>
        <location evidence="1">Cell membrane</location>
        <topology evidence="1">Multi-pass membrane protein</topology>
    </subcellularLocation>
</comment>
<evidence type="ECO:0000256" key="7">
    <source>
        <dbReference type="SAM" id="Phobius"/>
    </source>
</evidence>
<dbReference type="PANTHER" id="PTHR42770:SF7">
    <property type="entry name" value="MEMBRANE PROTEIN"/>
    <property type="match status" value="1"/>
</dbReference>
<feature type="transmembrane region" description="Helical" evidence="7">
    <location>
        <begin position="152"/>
        <end position="176"/>
    </location>
</feature>
<dbReference type="Proteomes" id="UP000199482">
    <property type="component" value="Chromosome I"/>
</dbReference>
<feature type="transmembrane region" description="Helical" evidence="7">
    <location>
        <begin position="23"/>
        <end position="43"/>
    </location>
</feature>
<dbReference type="Pfam" id="PF13520">
    <property type="entry name" value="AA_permease_2"/>
    <property type="match status" value="1"/>
</dbReference>
<evidence type="ECO:0000256" key="2">
    <source>
        <dbReference type="ARBA" id="ARBA00022475"/>
    </source>
</evidence>
<dbReference type="GO" id="GO:0022857">
    <property type="term" value="F:transmembrane transporter activity"/>
    <property type="evidence" value="ECO:0007669"/>
    <property type="project" value="InterPro"/>
</dbReference>